<dbReference type="Gene3D" id="1.25.40.10">
    <property type="entry name" value="Tetratricopeptide repeat domain"/>
    <property type="match status" value="1"/>
</dbReference>
<feature type="coiled-coil region" evidence="9">
    <location>
        <begin position="1035"/>
        <end position="1069"/>
    </location>
</feature>
<dbReference type="GO" id="GO:0090063">
    <property type="term" value="P:positive regulation of microtubule nucleation"/>
    <property type="evidence" value="ECO:0007669"/>
    <property type="project" value="TreeGrafter"/>
</dbReference>
<dbReference type="SMART" id="SM00028">
    <property type="entry name" value="TPR"/>
    <property type="match status" value="2"/>
</dbReference>
<evidence type="ECO:0000256" key="4">
    <source>
        <dbReference type="ARBA" id="ARBA00022490"/>
    </source>
</evidence>
<feature type="compositionally biased region" description="Polar residues" evidence="10">
    <location>
        <begin position="1954"/>
        <end position="1983"/>
    </location>
</feature>
<dbReference type="EMBL" id="SCEB01214843">
    <property type="protein sequence ID" value="RXM32801.1"/>
    <property type="molecule type" value="Genomic_DNA"/>
</dbReference>
<feature type="region of interest" description="Disordered" evidence="10">
    <location>
        <begin position="259"/>
        <end position="284"/>
    </location>
</feature>
<dbReference type="Proteomes" id="UP000289886">
    <property type="component" value="Unassembled WGS sequence"/>
</dbReference>
<dbReference type="PRINTS" id="PR00499">
    <property type="entry name" value="P67PHOX"/>
</dbReference>
<evidence type="ECO:0000256" key="8">
    <source>
        <dbReference type="PROSITE-ProRule" id="PRU00339"/>
    </source>
</evidence>
<dbReference type="InterPro" id="IPR011990">
    <property type="entry name" value="TPR-like_helical_dom_sf"/>
</dbReference>
<dbReference type="PANTHER" id="PTHR46501:SF2">
    <property type="entry name" value="MYOMEGALIN"/>
    <property type="match status" value="1"/>
</dbReference>
<feature type="compositionally biased region" description="Acidic residues" evidence="10">
    <location>
        <begin position="1191"/>
        <end position="1209"/>
    </location>
</feature>
<dbReference type="InterPro" id="IPR036028">
    <property type="entry name" value="SH3-like_dom_sf"/>
</dbReference>
<feature type="compositionally biased region" description="Polar residues" evidence="10">
    <location>
        <begin position="1931"/>
        <end position="1942"/>
    </location>
</feature>
<reference evidence="12 13" key="1">
    <citation type="submission" date="2019-01" db="EMBL/GenBank/DDBJ databases">
        <title>Draft Genome and Complete Hox-Cluster Characterization of the Sterlet Sturgeon (Acipenser ruthenus).</title>
        <authorList>
            <person name="Wei Q."/>
        </authorList>
    </citation>
    <scope>NUCLEOTIDE SEQUENCE [LARGE SCALE GENOMIC DNA]</scope>
    <source>
        <strain evidence="12">WHYD16114868_AA</strain>
        <tissue evidence="12">Blood</tissue>
    </source>
</reference>
<dbReference type="FunFam" id="1.25.40.10:FF:000017">
    <property type="entry name" value="NADPH oxidase regulator NoxR"/>
    <property type="match status" value="1"/>
</dbReference>
<feature type="region of interest" description="Disordered" evidence="10">
    <location>
        <begin position="1873"/>
        <end position="1987"/>
    </location>
</feature>
<dbReference type="SUPFAM" id="SSF50044">
    <property type="entry name" value="SH3-domain"/>
    <property type="match status" value="2"/>
</dbReference>
<dbReference type="Gene3D" id="2.30.30.40">
    <property type="entry name" value="SH3 Domains"/>
    <property type="match status" value="2"/>
</dbReference>
<feature type="compositionally biased region" description="Polar residues" evidence="10">
    <location>
        <begin position="1879"/>
        <end position="1906"/>
    </location>
</feature>
<evidence type="ECO:0000256" key="3">
    <source>
        <dbReference type="ARBA" id="ARBA00022443"/>
    </source>
</evidence>
<feature type="compositionally biased region" description="Polar residues" evidence="10">
    <location>
        <begin position="2001"/>
        <end position="2018"/>
    </location>
</feature>
<accession>A0A444UCC0</accession>
<dbReference type="GO" id="GO:0005794">
    <property type="term" value="C:Golgi apparatus"/>
    <property type="evidence" value="ECO:0007669"/>
    <property type="project" value="TreeGrafter"/>
</dbReference>
<dbReference type="InterPro" id="IPR052593">
    <property type="entry name" value="MT-associated_AKAP9-binding"/>
</dbReference>
<sequence length="3212" mass="363909">MKEACRICARDLCGNQRRWIFHPASKLNLQVLLSHVLGRELSRDGKAEFACSKCTFMLDRMYRFDTVIARIEALSIERLHKLLQEKHRLRHCVTSLYRKNNSDEQGQEKAVDCTVDISGLSDVKYNALLQEDFVYSGYESWAEHEEQTVEHHVHSNVSEISLHKSRKCRGCAALRVSDSDYEAVCKVPRKVARSISCGPSTRYSTSVLGSVCSEDPMNMTPLPESMIASLPSDKTLEDTDLLEKMSPASSVEFLDTTVEMGSSARKEEETDRELKEDQKSDSWSEEHLAQCSSAAHTNKLDQALMLVKTFEYRPIQSPQGSKLPVLVKSPGCNCKLVFSDMPSGTPHNNICEFPSRFQELVPPQVQQELQLELADLEELWEDVYVEYLPFRSQNLIEEQQSQLNQYECAAGQCVSELQKAQLQVQSLQTKIQETEATNKMLHEKLVEMECELRAIRQASQKQERTIQGLSEAVSSKDSEAEELYNVIEGQNETLCKLRVMAHRNQLEQLQVSEGELDPAQLPQLQAELLTLQSSLFSTQLELQSVQRAHRQCERKSADQTRAQDRLHSDLQEVLQQREVTALHNQELRSALQKTRGELQEKEQLLKERESEKQMEIKVRETSIQRLSLALKDKEQLVQEYMELLDHQQDSGQSSESRDALLDKLRERIKNRDRALEQATDEKFRTLEEKESEVRELQLALREKDRDQDRLRCILSNNEETINVGHCEEGREGEGYSSSLDGLVKVKELELEQTSLACRNQQWLKQEVEEKYGHCLRERDGIITQLQTSLQSCTKEAEELTAVLLSKMTVGANEMTEELKLRLQLKERMFQEVLADRNRQATEHERDIERLLQTIGARDQQITETAQRLSQVIGERAGELQELRKQLFEREREVCELFRQREQPALAPLNEISRLRRLLQEKEAFIEELMQSSPDSQEEHMITSKPSETGTANRREEGRSRLNIWLVSLLLFSGFLEAAVLCYGYKKAFFKCKMSPLCLLFTGEDQEVVAVKEELKLVMRKEQESRMDLSALQSSLAKQKEEMQIQATDIESLTRNVQIKEELIKDLQRQLVEPTGLPVVERLTQELQELRETIVLLETPDHQSVLEVLLSEHSRLNEALKAERQLYSSLVQLHTNTDSSENVQALQMELDAVQALRGELEEALARTRDGAQRLERAARMQSDFGDLSSAEEVAEDEDDDDDGSTDYTDSIEEKENSKLTALSQNVVTCEQGEMAGGSGSSNGVSQVDKEGLLEMRSEIQQLMEQKKAAESELRELKTQLENTGYASLSQMRNALQSLRLENDQLKSLAGHVTSGWWQKGEAGGLSEEGLRQEVGRLKGRLGTTETIVGLLKEQMRLNCQDCGEEGVFSPELIVNMAHEIGERLREEQGPVQGTCSAPEVQLREGSGKRKRSTRPQSLDALLSQSTSESSLQAGLQMDSERFWEHVEASVSEQSQQLRSELALSRQESHELQERLKVSEATLQAQSDQLKHYHVLLTEVSVEQENKQVQVDLQDLGYETCGRSETEADREEASSPEYDELDVHGDLYSDASLMEEARAPPLPLKSSLKVQLWTEEEPVKCEDVTALQQHIQDLRTKLCRSEKVIRNLQTRIRSFSTTSDYASSLERPHKVAWSFEASPAHSCLEDDEGWQSDEVAIPAAQPNKELQELVSRVASLETRLKTSSLEGKAAAEDLKSATWPRKYDSLIQAQARELSHLRQKMRESRGVCHILSQHLGDTTKSFEELLRANDIDYYMGQSFREQLAQDTSLAERVSSKLSGRDRSEVDDKTGHELLALSSSNCVVSMAPLWKSMLSKSSPLYRESLFSFTLWESLVHERELVLLRKQLDQERRALQRPLDKLSRELQQKDKIIESLRAKLQQRPDTPSSSRALSDSDRTSFVSDNHASTNDDLELCSDIDAASEYTQEERGGTMSPEQASTDSQSHGGAAPHHPSIPSPTIASHGAQSNNNTKIPCSQHNPMESSPAQKAAGFAVPHVKPLSHTANFSLTGQSQPQASSYTPLSHHPFHQASPGNSTLKAAEAGLLDSSAVWDMSHLVRPMGTNTYGDVSSGSSGYQSGTSHIGTRLTDEHLAEIRSLRQRLEDSIRTNERLRQQLEEKLVLAGRDSGPPTNIYIQGLESVSQLSNENQVLREENLGLKAQLNQASRESCAEVEQLRDAVLSGRERVKQVELEAEQGREESRRLQAHSCEQQQEIHQLRLERQAGQDRNNRLQHEMNLLQQQLTENGQLLHSLQSELHVYERVYGSGKPSLSGYGRDGKYHSVPSSLDLSELLSEVRSLRVQLEQSIQENSSLRQQLEQQLVRSSVKIDSRPSSINISTPRETGCRRQLFQDSVPSPPVRDTDLFNSISPFSMFSKYTDLGVEDPEIAANQDILKPRSLLEGDAPDGSFASKNGRHTIGHVDDFSALLQQILEGKMLVQRMEAVLQPSLSAAFLEISSNKALDYSSVKKLLSNTKTLQQILEEAASLLKMFWRAALPNAESCVQHVRKEQSMKEEIQMLRNKIIEQEALLQNTTERLRSMNHSKETMEHFIVSQLSRTRDVLKKAKNNLEAFDNSICKDEHLAVAFFQRGITFYKKQKYEEALRDFQKTFHELRGNQLIDYKLLGLWYKLYACEVLHNVALAHAQLNEWERAEENLLKALNLKTEAKHSHIDRALGSILKHKLFDLVELPMGELFRPNKHHVAQLEKKDYLGKAKVLASVVHQDAFSGFAPLQPQVQSVPPRPKTPEILRALEGEPHRVCYEFFPETAKELSLLPGNIVFVLQKGADNWATVIFNGKKGLVPYNYLEPVELTLRSKKEQETDQSEDIPKPPKDEPPERPAVLDSSTLNAKDTEDSSAKEGEQEELKTCIIKVHFTYTVTIRVKRGLSYSDLLEQVCKKLQHHPRGITLRYKKNSTSEKVCLYESEMEIAWSQAEKGRLTLWCELTENNEKLPKEDLTQLVALHCYKATQPEDLEFQEGDIITLLSKEKARDHLHKTGRFIVIGGIISPVHDSYGKPRVTGCILSNVNSPSTTPVIGQPQNQTRPIYQNTNITDNKPTAIKLLGKVSDSLGKICCVRPHIDRFTFVDENANLGTAMRYEEIELRILLLCGSDLLESFCIPGLWKESDMEVIVGDFGIVVVPRDNADTERIMNHSSVLRKYKDNIIVVKDDMNHPMSIVSSTKSRLALQHGDGHVVDYLSQPVIDYILQSQLYINTSG</sequence>
<evidence type="ECO:0000256" key="2">
    <source>
        <dbReference type="ARBA" id="ARBA00008051"/>
    </source>
</evidence>
<evidence type="ECO:0000256" key="5">
    <source>
        <dbReference type="ARBA" id="ARBA00022737"/>
    </source>
</evidence>
<keyword evidence="4" id="KW-0963">Cytoplasm</keyword>
<dbReference type="InterPro" id="IPR001452">
    <property type="entry name" value="SH3_domain"/>
</dbReference>
<dbReference type="Gene3D" id="3.40.50.620">
    <property type="entry name" value="HUPs"/>
    <property type="match status" value="1"/>
</dbReference>
<feature type="coiled-coil region" evidence="9">
    <location>
        <begin position="417"/>
        <end position="465"/>
    </location>
</feature>
<evidence type="ECO:0000313" key="13">
    <source>
        <dbReference type="Proteomes" id="UP000289886"/>
    </source>
</evidence>
<evidence type="ECO:0000313" key="12">
    <source>
        <dbReference type="EMBL" id="RXM32801.1"/>
    </source>
</evidence>
<evidence type="ECO:0000256" key="6">
    <source>
        <dbReference type="ARBA" id="ARBA00022803"/>
    </source>
</evidence>
<gene>
    <name evidence="12" type="ORF">EOD39_5943</name>
</gene>
<comment type="similarity">
    <text evidence="2">Belongs to the NCF2/NOXA1 family.</text>
</comment>
<feature type="region of interest" description="Disordered" evidence="10">
    <location>
        <begin position="930"/>
        <end position="954"/>
    </location>
</feature>
<dbReference type="GO" id="GO:0060090">
    <property type="term" value="F:molecular adaptor activity"/>
    <property type="evidence" value="ECO:0007669"/>
    <property type="project" value="TreeGrafter"/>
</dbReference>
<comment type="subcellular location">
    <subcellularLocation>
        <location evidence="1">Cytoplasm</location>
    </subcellularLocation>
</comment>
<proteinExistence type="inferred from homology"/>
<feature type="region of interest" description="Disordered" evidence="10">
    <location>
        <begin position="2001"/>
        <end position="2031"/>
    </location>
</feature>
<evidence type="ECO:0000256" key="10">
    <source>
        <dbReference type="SAM" id="MobiDB-lite"/>
    </source>
</evidence>
<feature type="coiled-coil region" evidence="9">
    <location>
        <begin position="2285"/>
        <end position="2319"/>
    </location>
</feature>
<evidence type="ECO:0000256" key="9">
    <source>
        <dbReference type="SAM" id="Coils"/>
    </source>
</evidence>
<dbReference type="InterPro" id="IPR056273">
    <property type="entry name" value="CDK5RAP2_MYOME_CC"/>
</dbReference>
<protein>
    <submittedName>
        <fullName evidence="12">Myomegalin</fullName>
    </submittedName>
</protein>
<dbReference type="GO" id="GO:0007098">
    <property type="term" value="P:centrosome cycle"/>
    <property type="evidence" value="ECO:0007669"/>
    <property type="project" value="TreeGrafter"/>
</dbReference>
<feature type="region of interest" description="Disordered" evidence="10">
    <location>
        <begin position="1384"/>
        <end position="1434"/>
    </location>
</feature>
<evidence type="ECO:0000256" key="1">
    <source>
        <dbReference type="ARBA" id="ARBA00004496"/>
    </source>
</evidence>
<feature type="coiled-coil region" evidence="9">
    <location>
        <begin position="1251"/>
        <end position="1307"/>
    </location>
</feature>
<feature type="compositionally biased region" description="Basic and acidic residues" evidence="10">
    <location>
        <begin position="2846"/>
        <end position="2856"/>
    </location>
</feature>
<dbReference type="InterPro" id="IPR040947">
    <property type="entry name" value="SMYLE_N"/>
</dbReference>
<dbReference type="SUPFAM" id="SSF54277">
    <property type="entry name" value="CAD &amp; PB1 domains"/>
    <property type="match status" value="1"/>
</dbReference>
<dbReference type="GO" id="GO:0005813">
    <property type="term" value="C:centrosome"/>
    <property type="evidence" value="ECO:0007669"/>
    <property type="project" value="TreeGrafter"/>
</dbReference>
<keyword evidence="6 8" id="KW-0802">TPR repeat</keyword>
<dbReference type="Pfam" id="PF14604">
    <property type="entry name" value="SH3_9"/>
    <property type="match status" value="1"/>
</dbReference>
<keyword evidence="9" id="KW-0175">Coiled coil</keyword>
<dbReference type="PANTHER" id="PTHR46501">
    <property type="entry name" value="MYOMEGALIN"/>
    <property type="match status" value="1"/>
</dbReference>
<feature type="repeat" description="TPR" evidence="8">
    <location>
        <begin position="2579"/>
        <end position="2612"/>
    </location>
</feature>
<feature type="coiled-coil region" evidence="9">
    <location>
        <begin position="1105"/>
        <end position="1176"/>
    </location>
</feature>
<feature type="coiled-coil region" evidence="9">
    <location>
        <begin position="584"/>
        <end position="706"/>
    </location>
</feature>
<feature type="region of interest" description="Disordered" evidence="10">
    <location>
        <begin position="2811"/>
        <end position="2856"/>
    </location>
</feature>
<organism evidence="12 13">
    <name type="scientific">Acipenser ruthenus</name>
    <name type="common">Sterlet sturgeon</name>
    <dbReference type="NCBI Taxonomy" id="7906"/>
    <lineage>
        <taxon>Eukaryota</taxon>
        <taxon>Metazoa</taxon>
        <taxon>Chordata</taxon>
        <taxon>Craniata</taxon>
        <taxon>Vertebrata</taxon>
        <taxon>Euteleostomi</taxon>
        <taxon>Actinopterygii</taxon>
        <taxon>Chondrostei</taxon>
        <taxon>Acipenseriformes</taxon>
        <taxon>Acipenseridae</taxon>
        <taxon>Acipenser</taxon>
    </lineage>
</organism>
<evidence type="ECO:0000256" key="7">
    <source>
        <dbReference type="PROSITE-ProRule" id="PRU00192"/>
    </source>
</evidence>
<dbReference type="PROSITE" id="PS50002">
    <property type="entry name" value="SH3"/>
    <property type="match status" value="1"/>
</dbReference>
<dbReference type="InterPro" id="IPR014729">
    <property type="entry name" value="Rossmann-like_a/b/a_fold"/>
</dbReference>
<keyword evidence="13" id="KW-1185">Reference proteome</keyword>
<dbReference type="SMART" id="SM00326">
    <property type="entry name" value="SH3"/>
    <property type="match status" value="2"/>
</dbReference>
<keyword evidence="3 7" id="KW-0728">SH3 domain</keyword>
<feature type="coiled-coil region" evidence="9">
    <location>
        <begin position="1453"/>
        <end position="1487"/>
    </location>
</feature>
<feature type="compositionally biased region" description="Basic and acidic residues" evidence="10">
    <location>
        <begin position="2811"/>
        <end position="2833"/>
    </location>
</feature>
<name>A0A444UCC0_ACIRT</name>
<feature type="compositionally biased region" description="Low complexity" evidence="10">
    <location>
        <begin position="1420"/>
        <end position="1431"/>
    </location>
</feature>
<dbReference type="SUPFAM" id="SSF48452">
    <property type="entry name" value="TPR-like"/>
    <property type="match status" value="1"/>
</dbReference>
<feature type="compositionally biased region" description="Basic and acidic residues" evidence="10">
    <location>
        <begin position="264"/>
        <end position="284"/>
    </location>
</feature>
<comment type="caution">
    <text evidence="12">The sequence shown here is derived from an EMBL/GenBank/DDBJ whole genome shotgun (WGS) entry which is preliminary data.</text>
</comment>
<dbReference type="SUPFAM" id="SSF52374">
    <property type="entry name" value="Nucleotidylyl transferase"/>
    <property type="match status" value="1"/>
</dbReference>
<feature type="domain" description="SH3" evidence="11">
    <location>
        <begin position="2748"/>
        <end position="2807"/>
    </location>
</feature>
<feature type="region of interest" description="Disordered" evidence="10">
    <location>
        <begin position="1176"/>
        <end position="1222"/>
    </location>
</feature>
<dbReference type="Pfam" id="PF18615">
    <property type="entry name" value="SMYLE_N"/>
    <property type="match status" value="1"/>
</dbReference>
<evidence type="ECO:0000259" key="11">
    <source>
        <dbReference type="PROSITE" id="PS50002"/>
    </source>
</evidence>
<dbReference type="PROSITE" id="PS50005">
    <property type="entry name" value="TPR"/>
    <property type="match status" value="1"/>
</dbReference>
<dbReference type="Pfam" id="PF23246">
    <property type="entry name" value="CC_CDK5RAP2"/>
    <property type="match status" value="1"/>
</dbReference>
<feature type="coiled-coil region" evidence="9">
    <location>
        <begin position="2091"/>
        <end position="2238"/>
    </location>
</feature>
<feature type="coiled-coil region" evidence="9">
    <location>
        <begin position="2505"/>
        <end position="2612"/>
    </location>
</feature>
<keyword evidence="5" id="KW-0677">Repeat</keyword>
<dbReference type="InterPro" id="IPR019734">
    <property type="entry name" value="TPR_rpt"/>
</dbReference>
<dbReference type="Gene3D" id="3.10.20.90">
    <property type="entry name" value="Phosphatidylinositol 3-kinase Catalytic Subunit, Chain A, domain 1"/>
    <property type="match status" value="1"/>
</dbReference>
<dbReference type="GO" id="GO:1903358">
    <property type="term" value="P:regulation of Golgi organization"/>
    <property type="evidence" value="ECO:0007669"/>
    <property type="project" value="TreeGrafter"/>
</dbReference>